<evidence type="ECO:0000256" key="1">
    <source>
        <dbReference type="SAM" id="SignalP"/>
    </source>
</evidence>
<organism evidence="2 3">
    <name type="scientific">Caenorhabditis japonica</name>
    <dbReference type="NCBI Taxonomy" id="281687"/>
    <lineage>
        <taxon>Eukaryota</taxon>
        <taxon>Metazoa</taxon>
        <taxon>Ecdysozoa</taxon>
        <taxon>Nematoda</taxon>
        <taxon>Chromadorea</taxon>
        <taxon>Rhabditida</taxon>
        <taxon>Rhabditina</taxon>
        <taxon>Rhabditomorpha</taxon>
        <taxon>Rhabditoidea</taxon>
        <taxon>Rhabditidae</taxon>
        <taxon>Peloderinae</taxon>
        <taxon>Caenorhabditis</taxon>
    </lineage>
</organism>
<feature type="signal peptide" evidence="1">
    <location>
        <begin position="1"/>
        <end position="23"/>
    </location>
</feature>
<evidence type="ECO:0000313" key="2">
    <source>
        <dbReference type="EnsemblMetazoa" id="CJA40375.1"/>
    </source>
</evidence>
<name>A0A8R1IT67_CAEJA</name>
<evidence type="ECO:0000313" key="3">
    <source>
        <dbReference type="Proteomes" id="UP000005237"/>
    </source>
</evidence>
<dbReference type="EnsemblMetazoa" id="CJA40375.1">
    <property type="protein sequence ID" value="CJA40375.1"/>
    <property type="gene ID" value="WBGene00216223"/>
</dbReference>
<dbReference type="Proteomes" id="UP000005237">
    <property type="component" value="Unassembled WGS sequence"/>
</dbReference>
<feature type="chain" id="PRO_5035809174" description="Secreted protein" evidence="1">
    <location>
        <begin position="24"/>
        <end position="86"/>
    </location>
</feature>
<keyword evidence="3" id="KW-1185">Reference proteome</keyword>
<accession>A0A8R1IT67</accession>
<dbReference type="AlphaFoldDB" id="A0A8R1IT67"/>
<proteinExistence type="predicted"/>
<keyword evidence="1" id="KW-0732">Signal</keyword>
<sequence>MRPLKSALLHISCVSFLVSVITAQLDCDILDPACRAKYRSGARHSDVRRRLNHKCNYQDIWLVPGRADASCSKFSLALERTCIIKT</sequence>
<evidence type="ECO:0008006" key="4">
    <source>
        <dbReference type="Google" id="ProtNLM"/>
    </source>
</evidence>
<reference evidence="2" key="2">
    <citation type="submission" date="2022-06" db="UniProtKB">
        <authorList>
            <consortium name="EnsemblMetazoa"/>
        </authorList>
    </citation>
    <scope>IDENTIFICATION</scope>
    <source>
        <strain evidence="2">DF5081</strain>
    </source>
</reference>
<protein>
    <recommendedName>
        <fullName evidence="4">Secreted protein</fullName>
    </recommendedName>
</protein>
<reference evidence="3" key="1">
    <citation type="submission" date="2010-08" db="EMBL/GenBank/DDBJ databases">
        <authorList>
            <consortium name="Caenorhabditis japonica Sequencing Consortium"/>
            <person name="Wilson R.K."/>
        </authorList>
    </citation>
    <scope>NUCLEOTIDE SEQUENCE [LARGE SCALE GENOMIC DNA]</scope>
    <source>
        <strain evidence="3">DF5081</strain>
    </source>
</reference>